<evidence type="ECO:0000256" key="1">
    <source>
        <dbReference type="ARBA" id="ARBA00009437"/>
    </source>
</evidence>
<dbReference type="PRINTS" id="PR00039">
    <property type="entry name" value="HTHLYSR"/>
</dbReference>
<dbReference type="PANTHER" id="PTHR30537:SF74">
    <property type="entry name" value="HTH-TYPE TRANSCRIPTIONAL REGULATOR TRPI"/>
    <property type="match status" value="1"/>
</dbReference>
<dbReference type="SUPFAM" id="SSF46785">
    <property type="entry name" value="Winged helix' DNA-binding domain"/>
    <property type="match status" value="1"/>
</dbReference>
<keyword evidence="7" id="KW-1185">Reference proteome</keyword>
<dbReference type="InterPro" id="IPR036390">
    <property type="entry name" value="WH_DNA-bd_sf"/>
</dbReference>
<dbReference type="InterPro" id="IPR005119">
    <property type="entry name" value="LysR_subst-bd"/>
</dbReference>
<dbReference type="RefSeq" id="WP_241605850.1">
    <property type="nucleotide sequence ID" value="NZ_JAKVIN010000016.1"/>
</dbReference>
<keyword evidence="4" id="KW-0804">Transcription</keyword>
<comment type="similarity">
    <text evidence="1">Belongs to the LysR transcriptional regulatory family.</text>
</comment>
<dbReference type="EMBL" id="JAKVIN010000016">
    <property type="protein sequence ID" value="MCJ8152069.1"/>
    <property type="molecule type" value="Genomic_DNA"/>
</dbReference>
<comment type="caution">
    <text evidence="6">The sequence shown here is derived from an EMBL/GenBank/DDBJ whole genome shotgun (WGS) entry which is preliminary data.</text>
</comment>
<dbReference type="Pfam" id="PF00126">
    <property type="entry name" value="HTH_1"/>
    <property type="match status" value="1"/>
</dbReference>
<dbReference type="InterPro" id="IPR058163">
    <property type="entry name" value="LysR-type_TF_proteobact-type"/>
</dbReference>
<dbReference type="Gene3D" id="3.40.190.10">
    <property type="entry name" value="Periplasmic binding protein-like II"/>
    <property type="match status" value="2"/>
</dbReference>
<dbReference type="PROSITE" id="PS50931">
    <property type="entry name" value="HTH_LYSR"/>
    <property type="match status" value="1"/>
</dbReference>
<dbReference type="InterPro" id="IPR000847">
    <property type="entry name" value="LysR_HTH_N"/>
</dbReference>
<dbReference type="PANTHER" id="PTHR30537">
    <property type="entry name" value="HTH-TYPE TRANSCRIPTIONAL REGULATOR"/>
    <property type="match status" value="1"/>
</dbReference>
<dbReference type="Proteomes" id="UP001201844">
    <property type="component" value="Unassembled WGS sequence"/>
</dbReference>
<feature type="domain" description="HTH lysR-type" evidence="5">
    <location>
        <begin position="7"/>
        <end position="64"/>
    </location>
</feature>
<dbReference type="SUPFAM" id="SSF53850">
    <property type="entry name" value="Periplasmic binding protein-like II"/>
    <property type="match status" value="1"/>
</dbReference>
<evidence type="ECO:0000313" key="6">
    <source>
        <dbReference type="EMBL" id="MCJ8152069.1"/>
    </source>
</evidence>
<geneLocation type="plasmid" evidence="6">
    <name>unnamed</name>
</geneLocation>
<accession>A0ABT0CTZ7</accession>
<gene>
    <name evidence="6" type="ORF">MKI86_23360</name>
</gene>
<dbReference type="InterPro" id="IPR036388">
    <property type="entry name" value="WH-like_DNA-bd_sf"/>
</dbReference>
<keyword evidence="6" id="KW-0614">Plasmid</keyword>
<protein>
    <submittedName>
        <fullName evidence="6">LysR family transcriptional regulator</fullName>
    </submittedName>
</protein>
<reference evidence="6 7" key="1">
    <citation type="submission" date="2022-02" db="EMBL/GenBank/DDBJ databases">
        <title>Shinella B3.7 sp. nov., isolated from Sediment (Zhairuo Island).</title>
        <authorList>
            <person name="Chen G."/>
        </authorList>
    </citation>
    <scope>NUCLEOTIDE SEQUENCE [LARGE SCALE GENOMIC DNA]</scope>
    <source>
        <strain evidence="6 7">B3.7</strain>
        <plasmid evidence="6">unnamed</plasmid>
    </source>
</reference>
<keyword evidence="3" id="KW-0238">DNA-binding</keyword>
<evidence type="ECO:0000256" key="3">
    <source>
        <dbReference type="ARBA" id="ARBA00023125"/>
    </source>
</evidence>
<organism evidence="6 7">
    <name type="scientific">Shinella sedimenti</name>
    <dbReference type="NCBI Taxonomy" id="2919913"/>
    <lineage>
        <taxon>Bacteria</taxon>
        <taxon>Pseudomonadati</taxon>
        <taxon>Pseudomonadota</taxon>
        <taxon>Alphaproteobacteria</taxon>
        <taxon>Hyphomicrobiales</taxon>
        <taxon>Rhizobiaceae</taxon>
        <taxon>Shinella</taxon>
    </lineage>
</organism>
<evidence type="ECO:0000256" key="2">
    <source>
        <dbReference type="ARBA" id="ARBA00023015"/>
    </source>
</evidence>
<name>A0ABT0CTZ7_9HYPH</name>
<proteinExistence type="inferred from homology"/>
<evidence type="ECO:0000256" key="4">
    <source>
        <dbReference type="ARBA" id="ARBA00023163"/>
    </source>
</evidence>
<sequence>MRTTTIPSLNWLRVFEAAARNLSFARAGKELNMSAAAVSQQVLALETHLGRPLFERTANRITLTVEGSDFLPTVQVSLGAIESKAEALFARQRIERITLLASQLMAMSWLPRVLAAFEAANPTIRIDLLMEGTQRKADPDLTIRFGEEPHLVRHPTWLMGMSHVVMCREEDVARIASLDDLLSFRLYDVASHAIGWTALLNHNFGHQPGRQLKIETVDTTPLSLMMVSQGLGLAIGHLPVCGPIAASLGLAICPFVPKTPGPGNYYIEQSRDRLQRASIGRLAQALQEAAHSSIRTI</sequence>
<keyword evidence="2" id="KW-0805">Transcription regulation</keyword>
<dbReference type="Pfam" id="PF03466">
    <property type="entry name" value="LysR_substrate"/>
    <property type="match status" value="1"/>
</dbReference>
<dbReference type="Gene3D" id="1.10.10.10">
    <property type="entry name" value="Winged helix-like DNA-binding domain superfamily/Winged helix DNA-binding domain"/>
    <property type="match status" value="1"/>
</dbReference>
<evidence type="ECO:0000259" key="5">
    <source>
        <dbReference type="PROSITE" id="PS50931"/>
    </source>
</evidence>
<evidence type="ECO:0000313" key="7">
    <source>
        <dbReference type="Proteomes" id="UP001201844"/>
    </source>
</evidence>